<evidence type="ECO:0000256" key="1">
    <source>
        <dbReference type="SAM" id="MobiDB-lite"/>
    </source>
</evidence>
<keyword evidence="3" id="KW-1185">Reference proteome</keyword>
<dbReference type="AlphaFoldDB" id="A0AAV9CKR0"/>
<organism evidence="2 3">
    <name type="scientific">Acorus calamus</name>
    <name type="common">Sweet flag</name>
    <dbReference type="NCBI Taxonomy" id="4465"/>
    <lineage>
        <taxon>Eukaryota</taxon>
        <taxon>Viridiplantae</taxon>
        <taxon>Streptophyta</taxon>
        <taxon>Embryophyta</taxon>
        <taxon>Tracheophyta</taxon>
        <taxon>Spermatophyta</taxon>
        <taxon>Magnoliopsida</taxon>
        <taxon>Liliopsida</taxon>
        <taxon>Acoraceae</taxon>
        <taxon>Acorus</taxon>
    </lineage>
</organism>
<gene>
    <name evidence="2" type="ORF">QJS10_CPB19g01757</name>
</gene>
<reference evidence="2" key="1">
    <citation type="journal article" date="2023" name="Nat. Commun.">
        <title>Diploid and tetraploid genomes of Acorus and the evolution of monocots.</title>
        <authorList>
            <person name="Ma L."/>
            <person name="Liu K.W."/>
            <person name="Li Z."/>
            <person name="Hsiao Y.Y."/>
            <person name="Qi Y."/>
            <person name="Fu T."/>
            <person name="Tang G.D."/>
            <person name="Zhang D."/>
            <person name="Sun W.H."/>
            <person name="Liu D.K."/>
            <person name="Li Y."/>
            <person name="Chen G.Z."/>
            <person name="Liu X.D."/>
            <person name="Liao X.Y."/>
            <person name="Jiang Y.T."/>
            <person name="Yu X."/>
            <person name="Hao Y."/>
            <person name="Huang J."/>
            <person name="Zhao X.W."/>
            <person name="Ke S."/>
            <person name="Chen Y.Y."/>
            <person name="Wu W.L."/>
            <person name="Hsu J.L."/>
            <person name="Lin Y.F."/>
            <person name="Huang M.D."/>
            <person name="Li C.Y."/>
            <person name="Huang L."/>
            <person name="Wang Z.W."/>
            <person name="Zhao X."/>
            <person name="Zhong W.Y."/>
            <person name="Peng D.H."/>
            <person name="Ahmad S."/>
            <person name="Lan S."/>
            <person name="Zhang J.S."/>
            <person name="Tsai W.C."/>
            <person name="Van de Peer Y."/>
            <person name="Liu Z.J."/>
        </authorList>
    </citation>
    <scope>NUCLEOTIDE SEQUENCE</scope>
    <source>
        <strain evidence="2">CP</strain>
    </source>
</reference>
<reference evidence="2" key="2">
    <citation type="submission" date="2023-06" db="EMBL/GenBank/DDBJ databases">
        <authorList>
            <person name="Ma L."/>
            <person name="Liu K.-W."/>
            <person name="Li Z."/>
            <person name="Hsiao Y.-Y."/>
            <person name="Qi Y."/>
            <person name="Fu T."/>
            <person name="Tang G."/>
            <person name="Zhang D."/>
            <person name="Sun W.-H."/>
            <person name="Liu D.-K."/>
            <person name="Li Y."/>
            <person name="Chen G.-Z."/>
            <person name="Liu X.-D."/>
            <person name="Liao X.-Y."/>
            <person name="Jiang Y.-T."/>
            <person name="Yu X."/>
            <person name="Hao Y."/>
            <person name="Huang J."/>
            <person name="Zhao X.-W."/>
            <person name="Ke S."/>
            <person name="Chen Y.-Y."/>
            <person name="Wu W.-L."/>
            <person name="Hsu J.-L."/>
            <person name="Lin Y.-F."/>
            <person name="Huang M.-D."/>
            <person name="Li C.-Y."/>
            <person name="Huang L."/>
            <person name="Wang Z.-W."/>
            <person name="Zhao X."/>
            <person name="Zhong W.-Y."/>
            <person name="Peng D.-H."/>
            <person name="Ahmad S."/>
            <person name="Lan S."/>
            <person name="Zhang J.-S."/>
            <person name="Tsai W.-C."/>
            <person name="Van De Peer Y."/>
            <person name="Liu Z.-J."/>
        </authorList>
    </citation>
    <scope>NUCLEOTIDE SEQUENCE</scope>
    <source>
        <strain evidence="2">CP</strain>
        <tissue evidence="2">Leaves</tissue>
    </source>
</reference>
<evidence type="ECO:0000313" key="2">
    <source>
        <dbReference type="EMBL" id="KAK1288682.1"/>
    </source>
</evidence>
<name>A0AAV9CKR0_ACOCL</name>
<accession>A0AAV9CKR0</accession>
<dbReference type="EMBL" id="JAUJYO010000019">
    <property type="protein sequence ID" value="KAK1288682.1"/>
    <property type="molecule type" value="Genomic_DNA"/>
</dbReference>
<proteinExistence type="predicted"/>
<sequence length="168" mass="18572">MNSDPGLNPAAEMDGSGAGVSGVTSEGCLVRAEEEVWIISVEPTLIWGKYSSVDAIFTSDELKVAENHNSQEQFCSGLKLWSFTYSSFGMEIWNASQFKVLHKGCWKKLDFERDPSCLDQRNENQLLAENPWVQHFMSSSAVRGSDVGSCNHLEKGSSTWKASKDGKL</sequence>
<protein>
    <submittedName>
        <fullName evidence="2">Uncharacterized protein</fullName>
    </submittedName>
</protein>
<feature type="region of interest" description="Disordered" evidence="1">
    <location>
        <begin position="1"/>
        <end position="20"/>
    </location>
</feature>
<evidence type="ECO:0000313" key="3">
    <source>
        <dbReference type="Proteomes" id="UP001180020"/>
    </source>
</evidence>
<dbReference type="Proteomes" id="UP001180020">
    <property type="component" value="Unassembled WGS sequence"/>
</dbReference>
<comment type="caution">
    <text evidence="2">The sequence shown here is derived from an EMBL/GenBank/DDBJ whole genome shotgun (WGS) entry which is preliminary data.</text>
</comment>